<feature type="compositionally biased region" description="Low complexity" evidence="1">
    <location>
        <begin position="121"/>
        <end position="137"/>
    </location>
</feature>
<reference evidence="2 3" key="1">
    <citation type="submission" date="2014-08" db="EMBL/GenBank/DDBJ databases">
        <title>Genomic and Phenotypic Diversity of Colwellia psychrerythraea strains from Disparate Marine Basins.</title>
        <authorList>
            <person name="Techtmann S.M."/>
            <person name="Stelling S.C."/>
            <person name="Utturkar S.M."/>
            <person name="Alshibli N."/>
            <person name="Harris A."/>
            <person name="Brown S.D."/>
            <person name="Hazen T.C."/>
        </authorList>
    </citation>
    <scope>NUCLEOTIDE SEQUENCE [LARGE SCALE GENOMIC DNA]</scope>
    <source>
        <strain evidence="2 3">ND2E</strain>
    </source>
</reference>
<evidence type="ECO:0000256" key="1">
    <source>
        <dbReference type="SAM" id="MobiDB-lite"/>
    </source>
</evidence>
<evidence type="ECO:0000313" key="3">
    <source>
        <dbReference type="Proteomes" id="UP000029843"/>
    </source>
</evidence>
<dbReference type="EMBL" id="JQED01000029">
    <property type="protein sequence ID" value="KGJ91497.1"/>
    <property type="molecule type" value="Genomic_DNA"/>
</dbReference>
<dbReference type="AlphaFoldDB" id="A0A099KNK4"/>
<gene>
    <name evidence="2" type="ORF">ND2E_3362</name>
</gene>
<sequence length="137" mass="15477">MSEPMSEKKLETLSRCIKIDGWIFEIKTVRAIRAEEYGQPYSAIANISFNGDSAYVDGLMKNSDVDLTKDDFNAIKGYIRQLGGNQLQFDRYKKKQTKAHSWQSTADSWVFSHAESKSQPEPETQPESQPLQLVGVG</sequence>
<evidence type="ECO:0000313" key="2">
    <source>
        <dbReference type="EMBL" id="KGJ91497.1"/>
    </source>
</evidence>
<dbReference type="RefSeq" id="WP_033094096.1">
    <property type="nucleotide sequence ID" value="NZ_JQED01000029.1"/>
</dbReference>
<protein>
    <submittedName>
        <fullName evidence="2">Uncharacterized protein</fullName>
    </submittedName>
</protein>
<dbReference type="PATRIC" id="fig|28229.4.peg.2416"/>
<accession>A0A099KNK4</accession>
<proteinExistence type="predicted"/>
<dbReference type="Proteomes" id="UP000029843">
    <property type="component" value="Unassembled WGS sequence"/>
</dbReference>
<organism evidence="2 3">
    <name type="scientific">Colwellia psychrerythraea</name>
    <name type="common">Vibrio psychroerythus</name>
    <dbReference type="NCBI Taxonomy" id="28229"/>
    <lineage>
        <taxon>Bacteria</taxon>
        <taxon>Pseudomonadati</taxon>
        <taxon>Pseudomonadota</taxon>
        <taxon>Gammaproteobacteria</taxon>
        <taxon>Alteromonadales</taxon>
        <taxon>Colwelliaceae</taxon>
        <taxon>Colwellia</taxon>
    </lineage>
</organism>
<name>A0A099KNK4_COLPS</name>
<feature type="region of interest" description="Disordered" evidence="1">
    <location>
        <begin position="111"/>
        <end position="137"/>
    </location>
</feature>
<comment type="caution">
    <text evidence="2">The sequence shown here is derived from an EMBL/GenBank/DDBJ whole genome shotgun (WGS) entry which is preliminary data.</text>
</comment>